<proteinExistence type="predicted"/>
<gene>
    <name evidence="1" type="ORF">FD27_GL001518</name>
</gene>
<dbReference type="EMBL" id="AZER01000003">
    <property type="protein sequence ID" value="KRL28737.1"/>
    <property type="molecule type" value="Genomic_DNA"/>
</dbReference>
<dbReference type="RefSeq" id="WP_057747727.1">
    <property type="nucleotide sequence ID" value="NZ_AZER01000003.1"/>
</dbReference>
<dbReference type="InterPro" id="IPR015231">
    <property type="entry name" value="DUF1934"/>
</dbReference>
<dbReference type="Gene3D" id="2.40.128.20">
    <property type="match status" value="1"/>
</dbReference>
<evidence type="ECO:0000313" key="2">
    <source>
        <dbReference type="Proteomes" id="UP000051445"/>
    </source>
</evidence>
<organism evidence="1 2">
    <name type="scientific">Limosilactobacillus frumenti DSM 13145</name>
    <dbReference type="NCBI Taxonomy" id="1423746"/>
    <lineage>
        <taxon>Bacteria</taxon>
        <taxon>Bacillati</taxon>
        <taxon>Bacillota</taxon>
        <taxon>Bacilli</taxon>
        <taxon>Lactobacillales</taxon>
        <taxon>Lactobacillaceae</taxon>
        <taxon>Limosilactobacillus</taxon>
    </lineage>
</organism>
<comment type="caution">
    <text evidence="1">The sequence shown here is derived from an EMBL/GenBank/DDBJ whole genome shotgun (WGS) entry which is preliminary data.</text>
</comment>
<dbReference type="Pfam" id="PF09148">
    <property type="entry name" value="DUF1934"/>
    <property type="match status" value="1"/>
</dbReference>
<dbReference type="InterPro" id="IPR012674">
    <property type="entry name" value="Calycin"/>
</dbReference>
<dbReference type="Proteomes" id="UP000051445">
    <property type="component" value="Unassembled WGS sequence"/>
</dbReference>
<dbReference type="PATRIC" id="fig|1423746.3.peg.1548"/>
<evidence type="ECO:0000313" key="1">
    <source>
        <dbReference type="EMBL" id="KRL28737.1"/>
    </source>
</evidence>
<evidence type="ECO:0008006" key="3">
    <source>
        <dbReference type="Google" id="ProtNLM"/>
    </source>
</evidence>
<dbReference type="STRING" id="1423746.FD27_GL001518"/>
<dbReference type="AlphaFoldDB" id="A0A0R1P8D9"/>
<dbReference type="SUPFAM" id="SSF50814">
    <property type="entry name" value="Lipocalins"/>
    <property type="match status" value="1"/>
</dbReference>
<reference evidence="1 2" key="1">
    <citation type="journal article" date="2015" name="Genome Announc.">
        <title>Expanding the biotechnology potential of lactobacilli through comparative genomics of 213 strains and associated genera.</title>
        <authorList>
            <person name="Sun Z."/>
            <person name="Harris H.M."/>
            <person name="McCann A."/>
            <person name="Guo C."/>
            <person name="Argimon S."/>
            <person name="Zhang W."/>
            <person name="Yang X."/>
            <person name="Jeffery I.B."/>
            <person name="Cooney J.C."/>
            <person name="Kagawa T.F."/>
            <person name="Liu W."/>
            <person name="Song Y."/>
            <person name="Salvetti E."/>
            <person name="Wrobel A."/>
            <person name="Rasinkangas P."/>
            <person name="Parkhill J."/>
            <person name="Rea M.C."/>
            <person name="O'Sullivan O."/>
            <person name="Ritari J."/>
            <person name="Douillard F.P."/>
            <person name="Paul Ross R."/>
            <person name="Yang R."/>
            <person name="Briner A.E."/>
            <person name="Felis G.E."/>
            <person name="de Vos W.M."/>
            <person name="Barrangou R."/>
            <person name="Klaenhammer T.R."/>
            <person name="Caufield P.W."/>
            <person name="Cui Y."/>
            <person name="Zhang H."/>
            <person name="O'Toole P.W."/>
        </authorList>
    </citation>
    <scope>NUCLEOTIDE SEQUENCE [LARGE SCALE GENOMIC DNA]</scope>
    <source>
        <strain evidence="1 2">DSM 13145</strain>
    </source>
</reference>
<keyword evidence="2" id="KW-1185">Reference proteome</keyword>
<protein>
    <recommendedName>
        <fullName evidence="3">DUF1934 domain-containing protein</fullName>
    </recommendedName>
</protein>
<name>A0A0R1P8D9_9LACO</name>
<sequence length="141" mass="16554">MVKKATPVHVELTTVMEQDGQQERFHFTEDGQFVNLNGKYYLRYHEHQQGQTTPVQFRLNNDELHLRRSGIRETVFTFLNRQTTKARYQTEYGIIDLEVTTNRLLVDFDPIAARGNVDLEYQLVSGNQLVGTYQLQLQFSR</sequence>
<accession>A0A0R1P8D9</accession>